<evidence type="ECO:0000259" key="7">
    <source>
        <dbReference type="Pfam" id="PF00575"/>
    </source>
</evidence>
<evidence type="ECO:0000313" key="9">
    <source>
        <dbReference type="Proteomes" id="UP000077245"/>
    </source>
</evidence>
<evidence type="ECO:0000256" key="6">
    <source>
        <dbReference type="ARBA" id="ARBA00031723"/>
    </source>
</evidence>
<dbReference type="AlphaFoldDB" id="A0A166ANN0"/>
<evidence type="ECO:0000256" key="4">
    <source>
        <dbReference type="ARBA" id="ARBA00022884"/>
    </source>
</evidence>
<dbReference type="OrthoDB" id="98719at2157"/>
<dbReference type="STRING" id="49547.MBCUR_11240"/>
<dbReference type="GO" id="GO:0051607">
    <property type="term" value="P:defense response to virus"/>
    <property type="evidence" value="ECO:0007669"/>
    <property type="project" value="UniProtKB-KW"/>
</dbReference>
<dbReference type="InterPro" id="IPR003029">
    <property type="entry name" value="S1_domain"/>
</dbReference>
<evidence type="ECO:0000256" key="2">
    <source>
        <dbReference type="ARBA" id="ARBA00006896"/>
    </source>
</evidence>
<keyword evidence="5" id="KW-0051">Antiviral defense</keyword>
<keyword evidence="9" id="KW-1185">Reference proteome</keyword>
<comment type="function">
    <text evidence="1">This subunit may be involved in monitoring complementarity of crRNA and target RNA.</text>
</comment>
<keyword evidence="8" id="KW-0396">Initiation factor</keyword>
<dbReference type="RefSeq" id="WP_067091336.1">
    <property type="nucleotide sequence ID" value="NZ_LWMV01000170.1"/>
</dbReference>
<name>A0A166ANN0_9EURY</name>
<dbReference type="GO" id="GO:0003743">
    <property type="term" value="F:translation initiation factor activity"/>
    <property type="evidence" value="ECO:0007669"/>
    <property type="project" value="UniProtKB-KW"/>
</dbReference>
<dbReference type="Pfam" id="PF00575">
    <property type="entry name" value="S1"/>
    <property type="match status" value="1"/>
</dbReference>
<comment type="caution">
    <text evidence="8">The sequence shown here is derived from an EMBL/GenBank/DDBJ whole genome shotgun (WGS) entry which is preliminary data.</text>
</comment>
<feature type="domain" description="S1 motif" evidence="7">
    <location>
        <begin position="16"/>
        <end position="80"/>
    </location>
</feature>
<proteinExistence type="inferred from homology"/>
<dbReference type="Gene3D" id="2.40.50.140">
    <property type="entry name" value="Nucleic acid-binding proteins"/>
    <property type="match status" value="1"/>
</dbReference>
<dbReference type="NCBIfam" id="TIGR01870">
    <property type="entry name" value="cas_TM1810_Csm2"/>
    <property type="match status" value="1"/>
</dbReference>
<comment type="similarity">
    <text evidence="2">Belongs to the CRISPR-associated Csm2 family.</text>
</comment>
<dbReference type="Pfam" id="PF03750">
    <property type="entry name" value="Csm2_III-A"/>
    <property type="match status" value="2"/>
</dbReference>
<dbReference type="Proteomes" id="UP000077245">
    <property type="component" value="Unassembled WGS sequence"/>
</dbReference>
<gene>
    <name evidence="8" type="ORF">MBCUR_11240</name>
</gene>
<sequence>MARINSSANDKKDDWPEKNALAVAKIKKVEKYDAKAVLVDYSYNRVFIHISEIANEHVENINNYVSKDDVVVVKYTGIRKIEKKGKKPIIQHQASLKQVNEEDKKKTFLSCKNDSLRHKFKIKYNIQYLDENKFYNFDNIDMYDICGFSYELGKSFVKSENDLKVTQLRRFFDDLRLIETKDNWELIKPKFHLFKVQLEISLNRNSIPQLFYNLMIKCLSQIETSKEKEENFKIFVRFVESIVAYHKFHTFLSENKSYSEDIFDEESFEIHPLVTIYELNDLIDDEECGELEYANSIARRFLKSKNPKNNLNINQLRKIFNALKNIELYSNNKLTDFYRLKPQISYSFGRGLIPYDFYRLLMFLMDLVYYDNLSNENDNWEKEFINNLKILIKLLESVIAYGKFIEVIDILN</sequence>
<keyword evidence="4" id="KW-0694">RNA-binding</keyword>
<protein>
    <recommendedName>
        <fullName evidence="3">CRISPR system Cms protein Csm2</fullName>
    </recommendedName>
    <alternativeName>
        <fullName evidence="6">CRISPR type III A-associated protein Csm2</fullName>
    </alternativeName>
</protein>
<dbReference type="SUPFAM" id="SSF50249">
    <property type="entry name" value="Nucleic acid-binding proteins"/>
    <property type="match status" value="1"/>
</dbReference>
<evidence type="ECO:0000256" key="1">
    <source>
        <dbReference type="ARBA" id="ARBA00003640"/>
    </source>
</evidence>
<dbReference type="PATRIC" id="fig|49547.3.peg.1200"/>
<evidence type="ECO:0000256" key="3">
    <source>
        <dbReference type="ARBA" id="ARBA00016118"/>
    </source>
</evidence>
<dbReference type="InterPro" id="IPR012340">
    <property type="entry name" value="NA-bd_OB-fold"/>
</dbReference>
<dbReference type="InterPro" id="IPR010149">
    <property type="entry name" value="CRISPR-assoc_prot_Csm2_III-A"/>
</dbReference>
<dbReference type="EMBL" id="LWMV01000170">
    <property type="protein sequence ID" value="KZX12272.1"/>
    <property type="molecule type" value="Genomic_DNA"/>
</dbReference>
<evidence type="ECO:0000256" key="5">
    <source>
        <dbReference type="ARBA" id="ARBA00023118"/>
    </source>
</evidence>
<reference evidence="8 9" key="1">
    <citation type="submission" date="2016-04" db="EMBL/GenBank/DDBJ databases">
        <title>Genome sequence of Methanobrevibacter curvatus DSM 11111.</title>
        <authorList>
            <person name="Poehlein A."/>
            <person name="Seedorf H."/>
            <person name="Daniel R."/>
        </authorList>
    </citation>
    <scope>NUCLEOTIDE SEQUENCE [LARGE SCALE GENOMIC DNA]</scope>
    <source>
        <strain evidence="8 9">DSM 11111</strain>
    </source>
</reference>
<organism evidence="8 9">
    <name type="scientific">Methanobrevibacter curvatus</name>
    <dbReference type="NCBI Taxonomy" id="49547"/>
    <lineage>
        <taxon>Archaea</taxon>
        <taxon>Methanobacteriati</taxon>
        <taxon>Methanobacteriota</taxon>
        <taxon>Methanomada group</taxon>
        <taxon>Methanobacteria</taxon>
        <taxon>Methanobacteriales</taxon>
        <taxon>Methanobacteriaceae</taxon>
        <taxon>Methanobrevibacter</taxon>
    </lineage>
</organism>
<evidence type="ECO:0000313" key="8">
    <source>
        <dbReference type="EMBL" id="KZX12272.1"/>
    </source>
</evidence>
<dbReference type="GO" id="GO:0003723">
    <property type="term" value="F:RNA binding"/>
    <property type="evidence" value="ECO:0007669"/>
    <property type="project" value="UniProtKB-KW"/>
</dbReference>
<accession>A0A166ANN0</accession>
<keyword evidence="8" id="KW-0648">Protein biosynthesis</keyword>